<dbReference type="STRING" id="1891926.Fuma_01542"/>
<dbReference type="InterPro" id="IPR006119">
    <property type="entry name" value="Resolv_N"/>
</dbReference>
<sequence length="697" mass="78848">MSEKIEAIHLQRKAVLYIRQSSPFQVLHNEESRRLQYAMQQRMRSLGWKDIEVIDEDLGRSASGSVVRSGFERMVADVCLGKIGAVAAREVSRFARNSREWQQLVEVCRVVDTLLIDQETVYAPRRSNDRLLLGLKGSLNEYELDLLRQRSVEARREKARRGELIISAPVGYLKTGTTRGKDQRIEKDPNTRVQQMINLVFRKCFELGSARQALMWLLEEDLQMPTRDKAGVLKWKRPTYGMVYQILTHPVYGGAYAYGRTEHQPSYEGGFVDSKTRRRSREEWIALIPEHHEGYVSWEEFERLQDLISSNNLRSGRGAARKGSALLSGMLGCQQCGRRLAVAYSGVGAKVPRYCCHRGYLDNGEAKCIAFGATSVDIAVAEQIFRVVAPAAQEAAMLAHQKTTERDNEILQALEGELKSARYEASRAQRQFDAADPENRLVTEELERRWNASMQHVSDVEARIDQQRNDRSSIDDPDLQGLMAVVADLDAVWNNPDADIRIKKRIVRTLIRDIVADVDNDVSEVILTIHWVGGVHTELRLPRRRRGKSTATTATTATSAEAVDAVRSLARICSDDLIAGLLNRNGLPTGRGNRWTRERVTSMRNYHKIARWTAQAQSDQGWMNLTDSAKHLGISTRTLRLAIERADIKGQHPLPDGPWIINRSELETPAAKAVVRKAKTRNRNPAVPDPKQQSLEF</sequence>
<dbReference type="GO" id="GO:0000150">
    <property type="term" value="F:DNA strand exchange activity"/>
    <property type="evidence" value="ECO:0007669"/>
    <property type="project" value="InterPro"/>
</dbReference>
<dbReference type="InterPro" id="IPR038109">
    <property type="entry name" value="DNA_bind_recomb_sf"/>
</dbReference>
<evidence type="ECO:0000313" key="4">
    <source>
        <dbReference type="EMBL" id="APZ91941.1"/>
    </source>
</evidence>
<dbReference type="PROSITE" id="PS51737">
    <property type="entry name" value="RECOMBINASE_DNA_BIND"/>
    <property type="match status" value="1"/>
</dbReference>
<dbReference type="Gene3D" id="3.40.50.1390">
    <property type="entry name" value="Resolvase, N-terminal catalytic domain"/>
    <property type="match status" value="1"/>
</dbReference>
<evidence type="ECO:0000313" key="6">
    <source>
        <dbReference type="Proteomes" id="UP000187735"/>
    </source>
</evidence>
<keyword evidence="6" id="KW-1185">Reference proteome</keyword>
<dbReference type="SMART" id="SM00857">
    <property type="entry name" value="Resolvase"/>
    <property type="match status" value="1"/>
</dbReference>
<dbReference type="AlphaFoldDB" id="A0A1P8WDT3"/>
<dbReference type="Pfam" id="PF07508">
    <property type="entry name" value="Recombinase"/>
    <property type="match status" value="1"/>
</dbReference>
<dbReference type="EMBL" id="CP017641">
    <property type="protein sequence ID" value="APZ91941.1"/>
    <property type="molecule type" value="Genomic_DNA"/>
</dbReference>
<dbReference type="GO" id="GO:0003677">
    <property type="term" value="F:DNA binding"/>
    <property type="evidence" value="ECO:0007669"/>
    <property type="project" value="InterPro"/>
</dbReference>
<dbReference type="InterPro" id="IPR050639">
    <property type="entry name" value="SSR_resolvase"/>
</dbReference>
<dbReference type="InterPro" id="IPR036162">
    <property type="entry name" value="Resolvase-like_N_sf"/>
</dbReference>
<proteinExistence type="predicted"/>
<dbReference type="OrthoDB" id="266184at2"/>
<evidence type="ECO:0000259" key="2">
    <source>
        <dbReference type="PROSITE" id="PS51736"/>
    </source>
</evidence>
<feature type="region of interest" description="Disordered" evidence="1">
    <location>
        <begin position="674"/>
        <end position="697"/>
    </location>
</feature>
<dbReference type="EMBL" id="CP017641">
    <property type="protein sequence ID" value="APZ92226.1"/>
    <property type="molecule type" value="Genomic_DNA"/>
</dbReference>
<reference evidence="5 6" key="1">
    <citation type="journal article" date="2016" name="Front. Microbiol.">
        <title>Fuerstia marisgermanicae gen. nov., sp. nov., an Unusual Member of the Phylum Planctomycetes from the German Wadden Sea.</title>
        <authorList>
            <person name="Kohn T."/>
            <person name="Heuer A."/>
            <person name="Jogler M."/>
            <person name="Vollmers J."/>
            <person name="Boedeker C."/>
            <person name="Bunk B."/>
            <person name="Rast P."/>
            <person name="Borchert D."/>
            <person name="Glockner I."/>
            <person name="Freese H.M."/>
            <person name="Klenk H.P."/>
            <person name="Overmann J."/>
            <person name="Kaster A.K."/>
            <person name="Rohde M."/>
            <person name="Wiegand S."/>
            <person name="Jogler C."/>
        </authorList>
    </citation>
    <scope>NUCLEOTIDE SEQUENCE [LARGE SCALE GENOMIC DNA]</scope>
    <source>
        <strain evidence="5 6">NH11</strain>
    </source>
</reference>
<protein>
    <submittedName>
        <fullName evidence="5">Recombinase</fullName>
    </submittedName>
</protein>
<feature type="domain" description="Recombinase" evidence="3">
    <location>
        <begin position="169"/>
        <end position="314"/>
    </location>
</feature>
<dbReference type="Pfam" id="PF00239">
    <property type="entry name" value="Resolvase"/>
    <property type="match status" value="1"/>
</dbReference>
<evidence type="ECO:0000313" key="5">
    <source>
        <dbReference type="EMBL" id="APZ92226.1"/>
    </source>
</evidence>
<dbReference type="Gene3D" id="3.90.1750.20">
    <property type="entry name" value="Putative Large Serine Recombinase, Chain B, Domain 2"/>
    <property type="match status" value="1"/>
</dbReference>
<dbReference type="KEGG" id="fmr:Fuma_01542"/>
<dbReference type="RefSeq" id="WP_077023621.1">
    <property type="nucleotide sequence ID" value="NZ_CP017641.1"/>
</dbReference>
<feature type="domain" description="Resolvase/invertase-type recombinase catalytic" evidence="2">
    <location>
        <begin position="13"/>
        <end position="162"/>
    </location>
</feature>
<dbReference type="PANTHER" id="PTHR30461">
    <property type="entry name" value="DNA-INVERTASE FROM LAMBDOID PROPHAGE"/>
    <property type="match status" value="1"/>
</dbReference>
<gene>
    <name evidence="4" type="ORF">Fuma_01542</name>
    <name evidence="5" type="ORF">Fuma_01836</name>
</gene>
<dbReference type="PANTHER" id="PTHR30461:SF23">
    <property type="entry name" value="DNA RECOMBINASE-RELATED"/>
    <property type="match status" value="1"/>
</dbReference>
<evidence type="ECO:0000256" key="1">
    <source>
        <dbReference type="SAM" id="MobiDB-lite"/>
    </source>
</evidence>
<dbReference type="Proteomes" id="UP000187735">
    <property type="component" value="Chromosome"/>
</dbReference>
<name>A0A1P8WDT3_9PLAN</name>
<evidence type="ECO:0000259" key="3">
    <source>
        <dbReference type="PROSITE" id="PS51737"/>
    </source>
</evidence>
<dbReference type="SUPFAM" id="SSF53041">
    <property type="entry name" value="Resolvase-like"/>
    <property type="match status" value="1"/>
</dbReference>
<dbReference type="InterPro" id="IPR011109">
    <property type="entry name" value="DNA_bind_recombinase_dom"/>
</dbReference>
<dbReference type="CDD" id="cd00338">
    <property type="entry name" value="Ser_Recombinase"/>
    <property type="match status" value="1"/>
</dbReference>
<accession>A0A1P8WDT3</accession>
<organism evidence="5 6">
    <name type="scientific">Fuerstiella marisgermanici</name>
    <dbReference type="NCBI Taxonomy" id="1891926"/>
    <lineage>
        <taxon>Bacteria</taxon>
        <taxon>Pseudomonadati</taxon>
        <taxon>Planctomycetota</taxon>
        <taxon>Planctomycetia</taxon>
        <taxon>Planctomycetales</taxon>
        <taxon>Planctomycetaceae</taxon>
        <taxon>Fuerstiella</taxon>
    </lineage>
</organism>
<dbReference type="PROSITE" id="PS51736">
    <property type="entry name" value="RECOMBINASES_3"/>
    <property type="match status" value="1"/>
</dbReference>
<dbReference type="KEGG" id="fmr:Fuma_01836"/>